<gene>
    <name evidence="9" type="ORF">NLJ89_g8015</name>
</gene>
<dbReference type="Pfam" id="PF02969">
    <property type="entry name" value="TAF"/>
    <property type="match status" value="1"/>
</dbReference>
<dbReference type="GO" id="GO:0000124">
    <property type="term" value="C:SAGA complex"/>
    <property type="evidence" value="ECO:0007669"/>
    <property type="project" value="InterPro"/>
</dbReference>
<evidence type="ECO:0000256" key="6">
    <source>
        <dbReference type="ARBA" id="ARBA00076308"/>
    </source>
</evidence>
<dbReference type="FunFam" id="1.10.20.10:FF:000033">
    <property type="entry name" value="Transcription initiation factor TFIID complex subunit"/>
    <property type="match status" value="1"/>
</dbReference>
<dbReference type="SMART" id="SM00803">
    <property type="entry name" value="TAF"/>
    <property type="match status" value="1"/>
</dbReference>
<evidence type="ECO:0000313" key="10">
    <source>
        <dbReference type="Proteomes" id="UP001148786"/>
    </source>
</evidence>
<dbReference type="GO" id="GO:0046982">
    <property type="term" value="F:protein heterodimerization activity"/>
    <property type="evidence" value="ECO:0007669"/>
    <property type="project" value="InterPro"/>
</dbReference>
<dbReference type="InterPro" id="IPR016024">
    <property type="entry name" value="ARM-type_fold"/>
</dbReference>
<dbReference type="GO" id="GO:0006325">
    <property type="term" value="P:chromatin organization"/>
    <property type="evidence" value="ECO:0007669"/>
    <property type="project" value="UniProtKB-ARBA"/>
</dbReference>
<dbReference type="CDD" id="cd22931">
    <property type="entry name" value="HFD_TAF6"/>
    <property type="match status" value="1"/>
</dbReference>
<comment type="caution">
    <text evidence="9">The sequence shown here is derived from an EMBL/GenBank/DDBJ whole genome shotgun (WGS) entry which is preliminary data.</text>
</comment>
<dbReference type="Gene3D" id="1.10.20.10">
    <property type="entry name" value="Histone, subunit A"/>
    <property type="match status" value="1"/>
</dbReference>
<evidence type="ECO:0000256" key="1">
    <source>
        <dbReference type="ARBA" id="ARBA00004123"/>
    </source>
</evidence>
<sequence length="881" mass="97192">MQSNGAKPKPKPQQTAQTGVYKVDSIKDIADSVGITISDSVVSALASDVEYRINQVVEEAARFMRHGRRTTMTTADIEQALRVLNIEPLYGHSSYNPTTFRRALPFPQVQAAGPVFFVEDEEIDFDRVLREEKIALPKGVSWTAHWLAVEGVQPLIPENPPAIPRDTEGSTAKGDLLKVNGIGGVGVNGSSLPLTASNLPTGAGAKKPATGTASNQSQQLVKQVLSKELQLYYARLTGSLLPPSTDPTSSKRVAALASLRNDAGLQALLPYLVRWVGEGVVGALKEGSQSETEGNVLEVLLDVIGAILDNNTLFIEPYLHQLLPPILSILLHSSLPTSHSTQLRTTASQTLSKLLTQHSTTYPSLSPRIMKTLLLALISPGKGYGTREGAIRGLVGVGKEAVRKGLVEGGGAKVVAAEWESNSSGNQSYSLVTSVMDALRVLQPTSDMADGLDPSKEADNAILGKLNDVLGPFFASRVAEDAAWAREILNSCPVPILNMPHEKKVNIEDEAVKIEEISSYKRARSPENLAEASARPAKRRAVLVSAGSLPNSSPVEEPQRIRDEKYYYDEGNWVILVGHTLFKLPHFLFLKHCSGVQELFQLPVDKDLDIITERDLLQVDEDVEDFRALSWGLTADPGEITQQIDPLKANSEMMLRLLYMTRKYKFDKHARWANETVTRLCKQLTARPLDEFKRLLSLSEKQGLSGVVTAMTTECIRRLDSRAVSSKEMLDFAEFHNLRRLQGWVYYAELLLIKPSKEPPSTAFSLPSNSFSLEQQFRLLRGFWSLSQFWDSIKTPPSSHNGVAHTYHCLDAWMSMWDRTDEKPAFDPLVKLYNLGKQTVRPPKPADRVVPRCNCNYRTHAREVSDALADTLADHFLGPPK</sequence>
<dbReference type="GO" id="GO:0016251">
    <property type="term" value="F:RNA polymerase II general transcription initiation factor activity"/>
    <property type="evidence" value="ECO:0007669"/>
    <property type="project" value="InterPro"/>
</dbReference>
<evidence type="ECO:0000256" key="2">
    <source>
        <dbReference type="ARBA" id="ARBA00007688"/>
    </source>
</evidence>
<dbReference type="Proteomes" id="UP001148786">
    <property type="component" value="Unassembled WGS sequence"/>
</dbReference>
<evidence type="ECO:0000313" key="9">
    <source>
        <dbReference type="EMBL" id="KAJ3504282.1"/>
    </source>
</evidence>
<accession>A0A9W8MUW9</accession>
<evidence type="ECO:0000256" key="7">
    <source>
        <dbReference type="ARBA" id="ARBA00093655"/>
    </source>
</evidence>
<name>A0A9W8MUW9_9AGAR</name>
<dbReference type="InterPro" id="IPR037796">
    <property type="entry name" value="TAF6"/>
</dbReference>
<dbReference type="GO" id="GO:0003713">
    <property type="term" value="F:transcription coactivator activity"/>
    <property type="evidence" value="ECO:0007669"/>
    <property type="project" value="TreeGrafter"/>
</dbReference>
<evidence type="ECO:0000259" key="8">
    <source>
        <dbReference type="SMART" id="SM00803"/>
    </source>
</evidence>
<dbReference type="AlphaFoldDB" id="A0A9W8MUW9"/>
<dbReference type="InterPro" id="IPR046344">
    <property type="entry name" value="TAF6_C_sf"/>
</dbReference>
<dbReference type="PANTHER" id="PTHR10221">
    <property type="entry name" value="TRANSCRIPTION INITIATION FACTOR TFIID SUBUNIT 6"/>
    <property type="match status" value="1"/>
</dbReference>
<dbReference type="EMBL" id="JANKHO010001030">
    <property type="protein sequence ID" value="KAJ3504282.1"/>
    <property type="molecule type" value="Genomic_DNA"/>
</dbReference>
<dbReference type="SUPFAM" id="SSF48371">
    <property type="entry name" value="ARM repeat"/>
    <property type="match status" value="1"/>
</dbReference>
<keyword evidence="4" id="KW-0804">Transcription</keyword>
<dbReference type="SUPFAM" id="SSF47113">
    <property type="entry name" value="Histone-fold"/>
    <property type="match status" value="1"/>
</dbReference>
<dbReference type="InterPro" id="IPR011442">
    <property type="entry name" value="TAF6_C"/>
</dbReference>
<keyword evidence="3" id="KW-0805">Transcription regulation</keyword>
<evidence type="ECO:0000256" key="5">
    <source>
        <dbReference type="ARBA" id="ARBA00023242"/>
    </source>
</evidence>
<proteinExistence type="inferred from homology"/>
<evidence type="ECO:0000256" key="4">
    <source>
        <dbReference type="ARBA" id="ARBA00023163"/>
    </source>
</evidence>
<dbReference type="GO" id="GO:0051123">
    <property type="term" value="P:RNA polymerase II preinitiation complex assembly"/>
    <property type="evidence" value="ECO:0007669"/>
    <property type="project" value="TreeGrafter"/>
</dbReference>
<feature type="domain" description="TATA box binding protein associated factor (TAF) histone-like fold" evidence="8">
    <location>
        <begin position="19"/>
        <end position="82"/>
    </location>
</feature>
<protein>
    <recommendedName>
        <fullName evidence="6">TBP-associated factor 6</fullName>
    </recommendedName>
    <alternativeName>
        <fullName evidence="7">Transcription initiation factor TFIID subunit 6</fullName>
    </alternativeName>
</protein>
<reference evidence="9" key="1">
    <citation type="submission" date="2022-07" db="EMBL/GenBank/DDBJ databases">
        <title>Genome Sequence of Agrocybe chaxingu.</title>
        <authorList>
            <person name="Buettner E."/>
        </authorList>
    </citation>
    <scope>NUCLEOTIDE SEQUENCE</scope>
    <source>
        <strain evidence="9">MP-N11</strain>
    </source>
</reference>
<dbReference type="PANTHER" id="PTHR10221:SF9">
    <property type="entry name" value="TRANSCRIPTION INITIATION FACTOR TFIID SUBUNIT 6"/>
    <property type="match status" value="1"/>
</dbReference>
<evidence type="ECO:0000256" key="3">
    <source>
        <dbReference type="ARBA" id="ARBA00023015"/>
    </source>
</evidence>
<dbReference type="Pfam" id="PF07571">
    <property type="entry name" value="TAF6_C"/>
    <property type="match status" value="1"/>
</dbReference>
<organism evidence="9 10">
    <name type="scientific">Agrocybe chaxingu</name>
    <dbReference type="NCBI Taxonomy" id="84603"/>
    <lineage>
        <taxon>Eukaryota</taxon>
        <taxon>Fungi</taxon>
        <taxon>Dikarya</taxon>
        <taxon>Basidiomycota</taxon>
        <taxon>Agaricomycotina</taxon>
        <taxon>Agaricomycetes</taxon>
        <taxon>Agaricomycetidae</taxon>
        <taxon>Agaricales</taxon>
        <taxon>Agaricineae</taxon>
        <taxon>Strophariaceae</taxon>
        <taxon>Agrocybe</taxon>
    </lineage>
</organism>
<dbReference type="OrthoDB" id="361039at2759"/>
<dbReference type="CDD" id="cd08050">
    <property type="entry name" value="TAF6C"/>
    <property type="match status" value="1"/>
</dbReference>
<dbReference type="GO" id="GO:0046695">
    <property type="term" value="C:SLIK (SAGA-like) complex"/>
    <property type="evidence" value="ECO:0007669"/>
    <property type="project" value="InterPro"/>
</dbReference>
<keyword evidence="5" id="KW-0539">Nucleus</keyword>
<dbReference type="Gene3D" id="1.25.40.770">
    <property type="entry name" value="TAF6, C-terminal HEAT repeat domain"/>
    <property type="match status" value="1"/>
</dbReference>
<comment type="similarity">
    <text evidence="2">Belongs to the TAF6 family.</text>
</comment>
<keyword evidence="10" id="KW-1185">Reference proteome</keyword>
<dbReference type="GO" id="GO:0005669">
    <property type="term" value="C:transcription factor TFIID complex"/>
    <property type="evidence" value="ECO:0007669"/>
    <property type="project" value="InterPro"/>
</dbReference>
<comment type="subcellular location">
    <subcellularLocation>
        <location evidence="1">Nucleus</location>
    </subcellularLocation>
</comment>
<dbReference type="InterPro" id="IPR004823">
    <property type="entry name" value="TAF_TATA-bd_Histone-like_dom"/>
</dbReference>
<dbReference type="InterPro" id="IPR009072">
    <property type="entry name" value="Histone-fold"/>
</dbReference>